<evidence type="ECO:0000313" key="2">
    <source>
        <dbReference type="Proteomes" id="UP000092445"/>
    </source>
</evidence>
<dbReference type="VEuPathDB" id="VectorBase:GPAI026803"/>
<protein>
    <submittedName>
        <fullName evidence="1">Uncharacterized protein</fullName>
    </submittedName>
</protein>
<dbReference type="AlphaFoldDB" id="A0A1A9ZW23"/>
<keyword evidence="2" id="KW-1185">Reference proteome</keyword>
<organism evidence="1 2">
    <name type="scientific">Glossina pallidipes</name>
    <name type="common">Tsetse fly</name>
    <dbReference type="NCBI Taxonomy" id="7398"/>
    <lineage>
        <taxon>Eukaryota</taxon>
        <taxon>Metazoa</taxon>
        <taxon>Ecdysozoa</taxon>
        <taxon>Arthropoda</taxon>
        <taxon>Hexapoda</taxon>
        <taxon>Insecta</taxon>
        <taxon>Pterygota</taxon>
        <taxon>Neoptera</taxon>
        <taxon>Endopterygota</taxon>
        <taxon>Diptera</taxon>
        <taxon>Brachycera</taxon>
        <taxon>Muscomorpha</taxon>
        <taxon>Hippoboscoidea</taxon>
        <taxon>Glossinidae</taxon>
        <taxon>Glossina</taxon>
    </lineage>
</organism>
<sequence>MEYVGQFGDCSNSRPLADLRADDYHLHINYNADVYVFKPAIGAVLTGIIKHIGAKHLAFHLDCHLMLQEPVVFVTAVQGLLTAQRHAIEANSSVGGEHLCFMGSGRVEEDQYTHMLN</sequence>
<accession>A0A1A9ZW23</accession>
<name>A0A1A9ZW23_GLOPL</name>
<reference evidence="2" key="1">
    <citation type="submission" date="2014-03" db="EMBL/GenBank/DDBJ databases">
        <authorList>
            <person name="Aksoy S."/>
            <person name="Warren W."/>
            <person name="Wilson R.K."/>
        </authorList>
    </citation>
    <scope>NUCLEOTIDE SEQUENCE [LARGE SCALE GENOMIC DNA]</scope>
    <source>
        <strain evidence="2">IAEA</strain>
    </source>
</reference>
<evidence type="ECO:0000313" key="1">
    <source>
        <dbReference type="EnsemblMetazoa" id="GPAI026803-PA"/>
    </source>
</evidence>
<dbReference type="STRING" id="7398.A0A1A9ZW23"/>
<dbReference type="Proteomes" id="UP000092445">
    <property type="component" value="Unassembled WGS sequence"/>
</dbReference>
<reference evidence="1" key="2">
    <citation type="submission" date="2020-05" db="UniProtKB">
        <authorList>
            <consortium name="EnsemblMetazoa"/>
        </authorList>
    </citation>
    <scope>IDENTIFICATION</scope>
    <source>
        <strain evidence="1">IAEA</strain>
    </source>
</reference>
<dbReference type="EnsemblMetazoa" id="GPAI026803-RA">
    <property type="protein sequence ID" value="GPAI026803-PA"/>
    <property type="gene ID" value="GPAI026803"/>
</dbReference>
<proteinExistence type="predicted"/>